<proteinExistence type="predicted"/>
<dbReference type="PRINTS" id="PR00455">
    <property type="entry name" value="HTHTETR"/>
</dbReference>
<dbReference type="Proteomes" id="UP001589627">
    <property type="component" value="Unassembled WGS sequence"/>
</dbReference>
<gene>
    <name evidence="6" type="ORF">ACFFNX_10095</name>
</gene>
<protein>
    <submittedName>
        <fullName evidence="6">TetR/AcrR family transcriptional regulator</fullName>
    </submittedName>
</protein>
<dbReference type="PROSITE" id="PS50977">
    <property type="entry name" value="HTH_TETR_2"/>
    <property type="match status" value="1"/>
</dbReference>
<dbReference type="Pfam" id="PF02909">
    <property type="entry name" value="TetR_C_1"/>
    <property type="match status" value="1"/>
</dbReference>
<evidence type="ECO:0000256" key="2">
    <source>
        <dbReference type="ARBA" id="ARBA00023125"/>
    </source>
</evidence>
<name>A0ABV5YDJ8_9ACTN</name>
<keyword evidence="1" id="KW-0805">Transcription regulation</keyword>
<dbReference type="PANTHER" id="PTHR30055">
    <property type="entry name" value="HTH-TYPE TRANSCRIPTIONAL REGULATOR RUTR"/>
    <property type="match status" value="1"/>
</dbReference>
<dbReference type="SUPFAM" id="SSF46689">
    <property type="entry name" value="Homeodomain-like"/>
    <property type="match status" value="1"/>
</dbReference>
<dbReference type="InterPro" id="IPR004111">
    <property type="entry name" value="Repressor_TetR_C"/>
</dbReference>
<dbReference type="Gene3D" id="1.10.357.10">
    <property type="entry name" value="Tetracycline Repressor, domain 2"/>
    <property type="match status" value="1"/>
</dbReference>
<evidence type="ECO:0000313" key="6">
    <source>
        <dbReference type="EMBL" id="MFB9832537.1"/>
    </source>
</evidence>
<dbReference type="InterPro" id="IPR023772">
    <property type="entry name" value="DNA-bd_HTH_TetR-type_CS"/>
</dbReference>
<accession>A0ABV5YDJ8</accession>
<dbReference type="InterPro" id="IPR050109">
    <property type="entry name" value="HTH-type_TetR-like_transc_reg"/>
</dbReference>
<dbReference type="InterPro" id="IPR009057">
    <property type="entry name" value="Homeodomain-like_sf"/>
</dbReference>
<evidence type="ECO:0000256" key="4">
    <source>
        <dbReference type="PROSITE-ProRule" id="PRU00335"/>
    </source>
</evidence>
<feature type="DNA-binding region" description="H-T-H motif" evidence="4">
    <location>
        <begin position="25"/>
        <end position="44"/>
    </location>
</feature>
<feature type="domain" description="HTH tetR-type" evidence="5">
    <location>
        <begin position="2"/>
        <end position="62"/>
    </location>
</feature>
<dbReference type="SUPFAM" id="SSF48498">
    <property type="entry name" value="Tetracyclin repressor-like, C-terminal domain"/>
    <property type="match status" value="1"/>
</dbReference>
<evidence type="ECO:0000313" key="7">
    <source>
        <dbReference type="Proteomes" id="UP001589627"/>
    </source>
</evidence>
<keyword evidence="3" id="KW-0804">Transcription</keyword>
<dbReference type="PROSITE" id="PS01081">
    <property type="entry name" value="HTH_TETR_1"/>
    <property type="match status" value="1"/>
</dbReference>
<dbReference type="EMBL" id="JBHLZP010000052">
    <property type="protein sequence ID" value="MFB9832537.1"/>
    <property type="molecule type" value="Genomic_DNA"/>
</dbReference>
<evidence type="ECO:0000259" key="5">
    <source>
        <dbReference type="PROSITE" id="PS50977"/>
    </source>
</evidence>
<dbReference type="Gene3D" id="1.10.10.60">
    <property type="entry name" value="Homeodomain-like"/>
    <property type="match status" value="1"/>
</dbReference>
<dbReference type="InterPro" id="IPR001647">
    <property type="entry name" value="HTH_TetR"/>
</dbReference>
<dbReference type="RefSeq" id="WP_378198407.1">
    <property type="nucleotide sequence ID" value="NZ_JBHLZP010000052.1"/>
</dbReference>
<keyword evidence="2 4" id="KW-0238">DNA-binding</keyword>
<organism evidence="6 7">
    <name type="scientific">Actinoallomurus acaciae</name>
    <dbReference type="NCBI Taxonomy" id="502577"/>
    <lineage>
        <taxon>Bacteria</taxon>
        <taxon>Bacillati</taxon>
        <taxon>Actinomycetota</taxon>
        <taxon>Actinomycetes</taxon>
        <taxon>Streptosporangiales</taxon>
        <taxon>Thermomonosporaceae</taxon>
        <taxon>Actinoallomurus</taxon>
    </lineage>
</organism>
<keyword evidence="7" id="KW-1185">Reference proteome</keyword>
<evidence type="ECO:0000256" key="1">
    <source>
        <dbReference type="ARBA" id="ARBA00023015"/>
    </source>
</evidence>
<sequence>MKLSTDRIIDAGMATFAEVGYQGLSMRRVAERLDVHAGSLYYHVRNKDALLALMADRIARQAYDAGSAALAALPEGADWQARIEAQAVTLRESIRRHPGGPILLADGPKMLSTGALSLMERLLVTLRDAGVPAGHRIIVADTLLSHITGFVLQEQSESPTPAVGHQDVADLHERFPMTITEAPGHTSDEKFLRSVRLLCAAARTTIEPGAAHDGPPGCRSLV</sequence>
<comment type="caution">
    <text evidence="6">The sequence shown here is derived from an EMBL/GenBank/DDBJ whole genome shotgun (WGS) entry which is preliminary data.</text>
</comment>
<reference evidence="6 7" key="1">
    <citation type="submission" date="2024-09" db="EMBL/GenBank/DDBJ databases">
        <authorList>
            <person name="Sun Q."/>
            <person name="Mori K."/>
        </authorList>
    </citation>
    <scope>NUCLEOTIDE SEQUENCE [LARGE SCALE GENOMIC DNA]</scope>
    <source>
        <strain evidence="6 7">TBRC 0563</strain>
    </source>
</reference>
<dbReference type="InterPro" id="IPR036271">
    <property type="entry name" value="Tet_transcr_reg_TetR-rel_C_sf"/>
</dbReference>
<dbReference type="PANTHER" id="PTHR30055:SF151">
    <property type="entry name" value="TRANSCRIPTIONAL REGULATORY PROTEIN"/>
    <property type="match status" value="1"/>
</dbReference>
<evidence type="ECO:0000256" key="3">
    <source>
        <dbReference type="ARBA" id="ARBA00023163"/>
    </source>
</evidence>
<dbReference type="Pfam" id="PF00440">
    <property type="entry name" value="TetR_N"/>
    <property type="match status" value="1"/>
</dbReference>